<dbReference type="OrthoDB" id="133743at2157"/>
<accession>G7WNK4</accession>
<dbReference type="Proteomes" id="UP000005877">
    <property type="component" value="Chromosome"/>
</dbReference>
<gene>
    <name evidence="2" type="ordered locus">Mhar_0602</name>
</gene>
<sequence>MEYTILIHQAEEGGYWSEVPALPGCYSQGETIDETLSNTKEAVEAHLMALKEEEVAAPIEENLFIGKVRVEAV</sequence>
<dbReference type="GeneID" id="12509771"/>
<name>G7WNK4_METH6</name>
<dbReference type="PATRIC" id="fig|1110509.7.peg.664"/>
<evidence type="ECO:0000259" key="1">
    <source>
        <dbReference type="Pfam" id="PF15919"/>
    </source>
</evidence>
<dbReference type="HOGENOM" id="CLU_114047_2_2_2"/>
<dbReference type="AlphaFoldDB" id="G7WNK4"/>
<dbReference type="KEGG" id="mhi:Mhar_0602"/>
<reference evidence="2 3" key="1">
    <citation type="journal article" date="2012" name="PLoS ONE">
        <title>The genome characteristics and predicted function of methyl-group oxidation pathway in the obligate aceticlastic methanogens, Methanosaeta spp.</title>
        <authorList>
            <person name="Zhu J."/>
            <person name="Zheng H."/>
            <person name="Ai G."/>
            <person name="Zhang G."/>
            <person name="Liu D."/>
            <person name="Liu X."/>
            <person name="Dong X."/>
        </authorList>
    </citation>
    <scope>NUCLEOTIDE SEQUENCE [LARGE SCALE GENOMIC DNA]</scope>
    <source>
        <strain evidence="2 3">6Ac</strain>
    </source>
</reference>
<dbReference type="InterPro" id="IPR031807">
    <property type="entry name" value="HicB-like"/>
</dbReference>
<dbReference type="EMBL" id="CP003117">
    <property type="protein sequence ID" value="AET63980.1"/>
    <property type="molecule type" value="Genomic_DNA"/>
</dbReference>
<dbReference type="SUPFAM" id="SSF143100">
    <property type="entry name" value="TTHA1013/TTHA0281-like"/>
    <property type="match status" value="1"/>
</dbReference>
<dbReference type="Gene3D" id="3.30.160.250">
    <property type="match status" value="1"/>
</dbReference>
<dbReference type="InterPro" id="IPR051404">
    <property type="entry name" value="TA_system_antitoxin"/>
</dbReference>
<dbReference type="Pfam" id="PF15919">
    <property type="entry name" value="HicB_lk_antitox"/>
    <property type="match status" value="1"/>
</dbReference>
<evidence type="ECO:0000313" key="3">
    <source>
        <dbReference type="Proteomes" id="UP000005877"/>
    </source>
</evidence>
<feature type="domain" description="HicB-like antitoxin of toxin-antitoxin system" evidence="1">
    <location>
        <begin position="3"/>
        <end position="58"/>
    </location>
</feature>
<dbReference type="RefSeq" id="WP_014586165.1">
    <property type="nucleotide sequence ID" value="NC_017527.1"/>
</dbReference>
<protein>
    <submittedName>
        <fullName evidence="2">Uncharacterized protein family (UPF0150)</fullName>
    </submittedName>
</protein>
<organism evidence="2 3">
    <name type="scientific">Methanothrix harundinacea (strain 6Ac)</name>
    <name type="common">Methanosaeta harundinacea</name>
    <dbReference type="NCBI Taxonomy" id="1110509"/>
    <lineage>
        <taxon>Archaea</taxon>
        <taxon>Methanobacteriati</taxon>
        <taxon>Methanobacteriota</taxon>
        <taxon>Stenosarchaea group</taxon>
        <taxon>Methanomicrobia</taxon>
        <taxon>Methanotrichales</taxon>
        <taxon>Methanotrichaceae</taxon>
        <taxon>Methanothrix</taxon>
    </lineage>
</organism>
<evidence type="ECO:0000313" key="2">
    <source>
        <dbReference type="EMBL" id="AET63980.1"/>
    </source>
</evidence>
<dbReference type="InterPro" id="IPR035069">
    <property type="entry name" value="TTHA1013/TTHA0281-like"/>
</dbReference>
<keyword evidence="3" id="KW-1185">Reference proteome</keyword>
<dbReference type="PANTHER" id="PTHR34504:SF2">
    <property type="entry name" value="UPF0150 PROTEIN SSL0259"/>
    <property type="match status" value="1"/>
</dbReference>
<dbReference type="PANTHER" id="PTHR34504">
    <property type="entry name" value="ANTITOXIN HICB"/>
    <property type="match status" value="1"/>
</dbReference>
<dbReference type="STRING" id="1110509.Mhar_0602"/>
<proteinExistence type="predicted"/>